<reference evidence="8" key="1">
    <citation type="submission" date="2017-04" db="EMBL/GenBank/DDBJ databases">
        <authorList>
            <person name="Varghese N."/>
            <person name="Submissions S."/>
        </authorList>
    </citation>
    <scope>NUCLEOTIDE SEQUENCE [LARGE SCALE GENOMIC DNA]</scope>
    <source>
        <strain evidence="8">RKEM611</strain>
    </source>
</reference>
<comment type="subcellular location">
    <subcellularLocation>
        <location evidence="1">Secreted</location>
    </subcellularLocation>
</comment>
<dbReference type="EMBL" id="FWZT01000012">
    <property type="protein sequence ID" value="SMF41259.1"/>
    <property type="molecule type" value="Genomic_DNA"/>
</dbReference>
<keyword evidence="2" id="KW-0964">Secreted</keyword>
<dbReference type="InterPro" id="IPR003284">
    <property type="entry name" value="Sal_SpvB"/>
</dbReference>
<dbReference type="Pfam" id="PF03534">
    <property type="entry name" value="SpvB"/>
    <property type="match status" value="1"/>
</dbReference>
<dbReference type="InterPro" id="IPR006530">
    <property type="entry name" value="YD"/>
</dbReference>
<proteinExistence type="predicted"/>
<evidence type="ECO:0000313" key="8">
    <source>
        <dbReference type="Proteomes" id="UP000192907"/>
    </source>
</evidence>
<dbReference type="Proteomes" id="UP000192907">
    <property type="component" value="Unassembled WGS sequence"/>
</dbReference>
<dbReference type="PANTHER" id="PTHR32305">
    <property type="match status" value="1"/>
</dbReference>
<dbReference type="STRING" id="1513793.SAMN06296036_112149"/>
<feature type="domain" description="Insecticide toxin TcdB middle/N-terminal" evidence="6">
    <location>
        <begin position="635"/>
        <end position="762"/>
    </location>
</feature>
<dbReference type="PANTHER" id="PTHR32305:SF15">
    <property type="entry name" value="PROTEIN RHSA-RELATED"/>
    <property type="match status" value="1"/>
</dbReference>
<dbReference type="InterPro" id="IPR028994">
    <property type="entry name" value="Integrin_alpha_N"/>
</dbReference>
<sequence length="1931" mass="217767">MQYKTLKKVALGLGLFTLGQGDLALAQAAAESSAVSSPDNEGSLLSVNGEAKTSGNLGALSVSRSFPLPTWRNLFPELSFSYSSQGGHSELGYGWSMPIPSISLDRRLGLPNNGSTLVSDLDGRLRPLSNNQVLDTDKKLYRPRIDNSGNLYLEHNKDGRRYFEVQMTGGNRYIFGEDSNSREESDSLTTTWMLSKIIDPYDNAVVFKYFKDRNVAYLESIAMVNGQGREDESTSYVVDLVYEDRNDTWVSYGSGLIQGYYKRLSSVSSYGVTGLDEESTLNKTRIAKMVFSYEEQGPSRRSILTKTEYFGSQDTDITPNHSYQYTADTYRVGDFNQYQVQASGLPLFSRIRWHDFNRDGLVDIFALNGTEWNVWYNLGRDQGFSAAETLPIGSLQLDNGIDSFVDINKDFSPDLVTWDAASRTQGARLSSRESGLWSSEKKEVSGLPKLALGATAADWVDYDNDRAVDFVRYQRSGSNLRLWVYRNTSNGDELSFASPQILNLGSRITVSPDQLNWADFNGDGLEDIYHTLDSSSGSRILAYLSSGQLIFPTSGAQNVSLSRKVYGIKTGNNRPFRARVQLNVNSRLADLNSDGFLDLVYYGPKTLRIFYGTGKEFQETRVFPFPDLIKDPFRLEIADMNGNGSQDLVLLSQDNSGIHVVDHYSDDSNSAPYMMSRYINESGHESSFTYRSSNLGKIAKVYGASWFPMITQVVTSVREWATVMTDDQGLAFKQVNHNEFDYDNPRYDVKRKEFLGFQKVQVKLFHDASAKRFTREDLDFLTDESDSLMKGHLKSRQISYVDLENPSSNVDSYEEDSYQWQVLDLVKDDDVHRTVLKSQSQTMREGEESRTNTRNMAYTVSDEGLVSVVVTEELSPSGEIYRSKVDEYFTTSELGRWSPGLVKSTRLIGASGQVLARTDNFVDDKLSLLRTERLRGGLMEAQESLVYDAYGNLIESTDPLGYKTTMTYDDPGAFNLTSITKSAGKTKLIRSMEWSELGDLLLATIDENGQRISFAYDGLSRQISTTNPGQSEPVETRSYQFGTKTSFGFASIQASSSTRPSIGYIDGLGRPVGNLIPVGSQDWIITDWQSFDQRGLPRLKVSREALSANDSIETWKPDLSIAKVLSWDYQGRAERLLTPSSSDMAAKNETTYSYRIGQVSAHLELGERRDTFYDHFGRVYRTEIGGSEDGQPRQAVKVFFDRQDRVEQLITHQGITRSYSWDELGRMLSAQSEFGRQTLTYNQRGDLTLQNYYDSQNQLLGSYETIYDSLARPTIRYRQDADQNKAKEFEWFYDQRPGSANTSTYTKGRIASLCMADGSCLDYDYHPLGMTARKTLRIANPRHSSEHSLGFEYDQYARLSKIIYPNLETTALQYSPHDGQVTSVSNLIKEIKIDRLGRLLEMAFTDSVKRSYNYYKNLMRLKTRIDTLGAVRSEHSYIYNALDRITEIKGGMLWYKSFQKDFSYDQLGRLSKATYQLFQDQSEGVSKEYNYGFDSQGRMSNFAGKALSYNYSKASTFDTYLSSIAVDDQVHSFDPAGRLKAILLADGMQELLSWSPDNQLRSKTIGNDEEIHYQYLPNKMRFSETTKKTDGTSLGRVFHWDDLVSYDERNDESTYHYKLGSTAIATRTGDEDLRYVINDHLGSVLGTVSAAGEILDYHDYDPYGQVIRLGESWDFHRDGYAGAMGDWESASYQMQHRHFLPGLGQFMSPDPSFLMQPARCLGRIKECDLYSYVGFDPVNFVDPTGLEGESDSEGEDYILPKTEDTTHYAEMVVIRGDQVVKSLSLTSGKETNEAVLEPYLKPGKTYKDKEGVEKISSGFNRSLVHTEKIGLLSVKDRLEENDLVVFDGVQAPCTGCKGAMARAANGGNIIKDDDSSKMGKKIRIQYNWRVIEGSKVVHYMWDANTGKTQIKGSSDFGSEYHRRKTRSSKGT</sequence>
<protein>
    <submittedName>
        <fullName evidence="7">RHS repeat-associated core domain-containing protein</fullName>
    </submittedName>
</protein>
<feature type="compositionally biased region" description="Basic residues" evidence="5">
    <location>
        <begin position="1921"/>
        <end position="1931"/>
    </location>
</feature>
<dbReference type="InterPro" id="IPR050708">
    <property type="entry name" value="T6SS_VgrG/RHS"/>
</dbReference>
<dbReference type="NCBIfam" id="TIGR01643">
    <property type="entry name" value="YD_repeat_2x"/>
    <property type="match status" value="1"/>
</dbReference>
<dbReference type="InterPro" id="IPR022385">
    <property type="entry name" value="Rhs_assc_core"/>
</dbReference>
<evidence type="ECO:0000256" key="5">
    <source>
        <dbReference type="SAM" id="MobiDB-lite"/>
    </source>
</evidence>
<evidence type="ECO:0000313" key="7">
    <source>
        <dbReference type="EMBL" id="SMF41259.1"/>
    </source>
</evidence>
<organism evidence="7 8">
    <name type="scientific">Pseudobacteriovorax antillogorgiicola</name>
    <dbReference type="NCBI Taxonomy" id="1513793"/>
    <lineage>
        <taxon>Bacteria</taxon>
        <taxon>Pseudomonadati</taxon>
        <taxon>Bdellovibrionota</taxon>
        <taxon>Oligoflexia</taxon>
        <taxon>Oligoflexales</taxon>
        <taxon>Pseudobacteriovoracaceae</taxon>
        <taxon>Pseudobacteriovorax</taxon>
    </lineage>
</organism>
<dbReference type="InterPro" id="IPR031325">
    <property type="entry name" value="RHS_repeat"/>
</dbReference>
<keyword evidence="4" id="KW-0843">Virulence</keyword>
<accession>A0A1Y6C1Y3</accession>
<dbReference type="SUPFAM" id="SSF69318">
    <property type="entry name" value="Integrin alpha N-terminal domain"/>
    <property type="match status" value="1"/>
</dbReference>
<dbReference type="GO" id="GO:0005737">
    <property type="term" value="C:cytoplasm"/>
    <property type="evidence" value="ECO:0007669"/>
    <property type="project" value="InterPro"/>
</dbReference>
<dbReference type="RefSeq" id="WP_132320575.1">
    <property type="nucleotide sequence ID" value="NZ_FWZT01000012.1"/>
</dbReference>
<dbReference type="Pfam" id="PF12256">
    <property type="entry name" value="TcdB_toxin_midN"/>
    <property type="match status" value="1"/>
</dbReference>
<name>A0A1Y6C1Y3_9BACT</name>
<evidence type="ECO:0000256" key="2">
    <source>
        <dbReference type="ARBA" id="ARBA00022525"/>
    </source>
</evidence>
<evidence type="ECO:0000256" key="4">
    <source>
        <dbReference type="ARBA" id="ARBA00023026"/>
    </source>
</evidence>
<keyword evidence="3" id="KW-0732">Signal</keyword>
<dbReference type="OrthoDB" id="5298493at2"/>
<dbReference type="InterPro" id="IPR013517">
    <property type="entry name" value="FG-GAP"/>
</dbReference>
<evidence type="ECO:0000259" key="6">
    <source>
        <dbReference type="Pfam" id="PF12256"/>
    </source>
</evidence>
<dbReference type="Gene3D" id="2.180.10.10">
    <property type="entry name" value="RHS repeat-associated core"/>
    <property type="match status" value="2"/>
</dbReference>
<dbReference type="NCBIfam" id="TIGR03696">
    <property type="entry name" value="Rhs_assc_core"/>
    <property type="match status" value="1"/>
</dbReference>
<evidence type="ECO:0000256" key="1">
    <source>
        <dbReference type="ARBA" id="ARBA00004613"/>
    </source>
</evidence>
<keyword evidence="8" id="KW-1185">Reference proteome</keyword>
<evidence type="ECO:0000256" key="3">
    <source>
        <dbReference type="ARBA" id="ARBA00022729"/>
    </source>
</evidence>
<dbReference type="GO" id="GO:0005576">
    <property type="term" value="C:extracellular region"/>
    <property type="evidence" value="ECO:0007669"/>
    <property type="project" value="UniProtKB-SubCell"/>
</dbReference>
<feature type="region of interest" description="Disordered" evidence="5">
    <location>
        <begin position="1912"/>
        <end position="1931"/>
    </location>
</feature>
<gene>
    <name evidence="7" type="ORF">SAMN06296036_112149</name>
</gene>
<dbReference type="InterPro" id="IPR022045">
    <property type="entry name" value="TcdB_toxin_mid/N"/>
</dbReference>
<dbReference type="Pfam" id="PF13517">
    <property type="entry name" value="FG-GAP_3"/>
    <property type="match status" value="1"/>
</dbReference>
<dbReference type="Pfam" id="PF05593">
    <property type="entry name" value="RHS_repeat"/>
    <property type="match status" value="1"/>
</dbReference>